<name>K8XGA8_RHOOP</name>
<dbReference type="Proteomes" id="UP000005951">
    <property type="component" value="Unassembled WGS sequence"/>
</dbReference>
<evidence type="ECO:0000313" key="1">
    <source>
        <dbReference type="EMBL" id="EKT77342.1"/>
    </source>
</evidence>
<organism evidence="1 2">
    <name type="scientific">Rhodococcus opacus M213</name>
    <dbReference type="NCBI Taxonomy" id="1129896"/>
    <lineage>
        <taxon>Bacteria</taxon>
        <taxon>Bacillati</taxon>
        <taxon>Actinomycetota</taxon>
        <taxon>Actinomycetes</taxon>
        <taxon>Mycobacteriales</taxon>
        <taxon>Nocardiaceae</taxon>
        <taxon>Rhodococcus</taxon>
    </lineage>
</organism>
<dbReference type="AlphaFoldDB" id="K8XGA8"/>
<evidence type="ECO:0000313" key="2">
    <source>
        <dbReference type="Proteomes" id="UP000005951"/>
    </source>
</evidence>
<feature type="non-terminal residue" evidence="1">
    <location>
        <position position="51"/>
    </location>
</feature>
<comment type="caution">
    <text evidence="1">The sequence shown here is derived from an EMBL/GenBank/DDBJ whole genome shotgun (WGS) entry which is preliminary data.</text>
</comment>
<dbReference type="EMBL" id="AJYC02000156">
    <property type="protein sequence ID" value="EKT77342.1"/>
    <property type="molecule type" value="Genomic_DNA"/>
</dbReference>
<proteinExistence type="predicted"/>
<reference evidence="1 2" key="1">
    <citation type="journal article" date="2013" name="Genome Announc.">
        <title>Draft Genome Sequence of Rhodococcus opacus Strain M213 Shows a Diverse Catabolic Potential.</title>
        <authorList>
            <person name="Pathak A."/>
            <person name="Green S.J."/>
            <person name="Ogram A."/>
            <person name="Chauhan A."/>
        </authorList>
    </citation>
    <scope>NUCLEOTIDE SEQUENCE [LARGE SCALE GENOMIC DNA]</scope>
    <source>
        <strain evidence="1 2">M213</strain>
    </source>
</reference>
<protein>
    <submittedName>
        <fullName evidence="1">Membrane protein</fullName>
    </submittedName>
</protein>
<sequence length="51" mass="5505">MTATIAIVVVVVAALLLSASIRVVKQYEKGVHFRLGKIIAVHEPGLRLIIP</sequence>
<gene>
    <name evidence="1" type="ORF">WSS_A37896</name>
</gene>
<accession>K8XGA8</accession>